<feature type="non-terminal residue" evidence="1">
    <location>
        <position position="1"/>
    </location>
</feature>
<protein>
    <submittedName>
        <fullName evidence="1">Cyclin</fullName>
    </submittedName>
</protein>
<dbReference type="InterPro" id="IPR013922">
    <property type="entry name" value="Cyclin_PHO80-like"/>
</dbReference>
<dbReference type="GO" id="GO:0019901">
    <property type="term" value="F:protein kinase binding"/>
    <property type="evidence" value="ECO:0007669"/>
    <property type="project" value="InterPro"/>
</dbReference>
<dbReference type="Gene3D" id="1.10.472.10">
    <property type="entry name" value="Cyclin-like"/>
    <property type="match status" value="1"/>
</dbReference>
<evidence type="ECO:0000313" key="1">
    <source>
        <dbReference type="EMBL" id="JAP96071.1"/>
    </source>
</evidence>
<sequence length="135" mass="16009">EILATYIHIQCRRNQSKTGINANLDPMFIQNTQNQYQDMKILITKLCDKFRLQKKQIFQTIRLLEKYCKNKEVSLVFNNYYRLLITCVNVLNKYYNDKYLWLNSVSQLTQIPADVLQAAEIHVSVAVDFDLYYAD</sequence>
<gene>
    <name evidence="1" type="ORF">TPC1_10722</name>
</gene>
<name>A0A146KKY8_9EUKA</name>
<accession>A0A146KKY8</accession>
<dbReference type="AlphaFoldDB" id="A0A146KKY8"/>
<dbReference type="EMBL" id="GDID01000535">
    <property type="protein sequence ID" value="JAP96071.1"/>
    <property type="molecule type" value="Transcribed_RNA"/>
</dbReference>
<dbReference type="SUPFAM" id="SSF47954">
    <property type="entry name" value="Cyclin-like"/>
    <property type="match status" value="1"/>
</dbReference>
<reference evidence="1" key="1">
    <citation type="submission" date="2015-07" db="EMBL/GenBank/DDBJ databases">
        <title>Adaptation to a free-living lifestyle via gene acquisitions in the diplomonad Trepomonas sp. PC1.</title>
        <authorList>
            <person name="Xu F."/>
            <person name="Jerlstrom-Hultqvist J."/>
            <person name="Kolisko M."/>
            <person name="Simpson A.G.B."/>
            <person name="Roger A.J."/>
            <person name="Svard S.G."/>
            <person name="Andersson J.O."/>
        </authorList>
    </citation>
    <scope>NUCLEOTIDE SEQUENCE</scope>
    <source>
        <strain evidence="1">PC1</strain>
    </source>
</reference>
<dbReference type="Pfam" id="PF08613">
    <property type="entry name" value="Cyclin"/>
    <property type="match status" value="1"/>
</dbReference>
<proteinExistence type="predicted"/>
<dbReference type="InterPro" id="IPR036915">
    <property type="entry name" value="Cyclin-like_sf"/>
</dbReference>
<organism evidence="1">
    <name type="scientific">Trepomonas sp. PC1</name>
    <dbReference type="NCBI Taxonomy" id="1076344"/>
    <lineage>
        <taxon>Eukaryota</taxon>
        <taxon>Metamonada</taxon>
        <taxon>Diplomonadida</taxon>
        <taxon>Hexamitidae</taxon>
        <taxon>Hexamitinae</taxon>
        <taxon>Trepomonas</taxon>
    </lineage>
</organism>
<feature type="non-terminal residue" evidence="1">
    <location>
        <position position="135"/>
    </location>
</feature>